<dbReference type="AlphaFoldDB" id="A0A6A6V9S7"/>
<sequence>MNEREGRSSDPLNTRHGSDSEQVRERIEALKKEASKVVGEAVDKATDWAVKNTDDETGKKIGDAVDKAKDWAAKNPEKAATIATCVALAPVAAAVAVPAPKLFGFGSRGIAAGSVAARKQSRIGNVSSGSMFSTLQSAAAGGAVAAALVAGAAFVAAGASGTAVAAPFVHEAMKEGDRADNDGDKSGADNHDVIYCTRCKNWHVDDFLICYNYDRPRY</sequence>
<dbReference type="Pfam" id="PF06140">
    <property type="entry name" value="Ifi-6-16"/>
    <property type="match status" value="1"/>
</dbReference>
<dbReference type="GO" id="GO:0016020">
    <property type="term" value="C:membrane"/>
    <property type="evidence" value="ECO:0007669"/>
    <property type="project" value="UniProtKB-SubCell"/>
</dbReference>
<feature type="region of interest" description="Disordered" evidence="6">
    <location>
        <begin position="1"/>
        <end position="23"/>
    </location>
</feature>
<evidence type="ECO:0000313" key="8">
    <source>
        <dbReference type="Proteomes" id="UP000799440"/>
    </source>
</evidence>
<keyword evidence="4" id="KW-1133">Transmembrane helix</keyword>
<evidence type="ECO:0000256" key="2">
    <source>
        <dbReference type="ARBA" id="ARBA00007262"/>
    </source>
</evidence>
<accession>A0A6A6V9S7</accession>
<keyword evidence="8" id="KW-1185">Reference proteome</keyword>
<dbReference type="Gene3D" id="6.10.110.10">
    <property type="match status" value="1"/>
</dbReference>
<evidence type="ECO:0000256" key="3">
    <source>
        <dbReference type="ARBA" id="ARBA00022692"/>
    </source>
</evidence>
<gene>
    <name evidence="7" type="ORF">M011DRAFT_459800</name>
</gene>
<evidence type="ECO:0000313" key="7">
    <source>
        <dbReference type="EMBL" id="KAF2745917.1"/>
    </source>
</evidence>
<dbReference type="InterPro" id="IPR009311">
    <property type="entry name" value="IFI6/IFI27-like"/>
</dbReference>
<proteinExistence type="inferred from homology"/>
<organism evidence="7 8">
    <name type="scientific">Sporormia fimetaria CBS 119925</name>
    <dbReference type="NCBI Taxonomy" id="1340428"/>
    <lineage>
        <taxon>Eukaryota</taxon>
        <taxon>Fungi</taxon>
        <taxon>Dikarya</taxon>
        <taxon>Ascomycota</taxon>
        <taxon>Pezizomycotina</taxon>
        <taxon>Dothideomycetes</taxon>
        <taxon>Pleosporomycetidae</taxon>
        <taxon>Pleosporales</taxon>
        <taxon>Sporormiaceae</taxon>
        <taxon>Sporormia</taxon>
    </lineage>
</organism>
<dbReference type="InterPro" id="IPR038213">
    <property type="entry name" value="IFI6/IFI27-like_sf"/>
</dbReference>
<name>A0A6A6V9S7_9PLEO</name>
<protein>
    <submittedName>
        <fullName evidence="7">Uncharacterized protein</fullName>
    </submittedName>
</protein>
<dbReference type="EMBL" id="MU006580">
    <property type="protein sequence ID" value="KAF2745917.1"/>
    <property type="molecule type" value="Genomic_DNA"/>
</dbReference>
<evidence type="ECO:0000256" key="1">
    <source>
        <dbReference type="ARBA" id="ARBA00004141"/>
    </source>
</evidence>
<evidence type="ECO:0000256" key="5">
    <source>
        <dbReference type="ARBA" id="ARBA00023136"/>
    </source>
</evidence>
<evidence type="ECO:0000256" key="4">
    <source>
        <dbReference type="ARBA" id="ARBA00022989"/>
    </source>
</evidence>
<keyword evidence="3" id="KW-0812">Transmembrane</keyword>
<dbReference type="PANTHER" id="PTHR16932">
    <property type="entry name" value="INTERFERON ALPHA-INDUCIBLE PROTEIN 27"/>
    <property type="match status" value="1"/>
</dbReference>
<dbReference type="OrthoDB" id="5404131at2759"/>
<reference evidence="7" key="1">
    <citation type="journal article" date="2020" name="Stud. Mycol.">
        <title>101 Dothideomycetes genomes: a test case for predicting lifestyles and emergence of pathogens.</title>
        <authorList>
            <person name="Haridas S."/>
            <person name="Albert R."/>
            <person name="Binder M."/>
            <person name="Bloem J."/>
            <person name="Labutti K."/>
            <person name="Salamov A."/>
            <person name="Andreopoulos B."/>
            <person name="Baker S."/>
            <person name="Barry K."/>
            <person name="Bills G."/>
            <person name="Bluhm B."/>
            <person name="Cannon C."/>
            <person name="Castanera R."/>
            <person name="Culley D."/>
            <person name="Daum C."/>
            <person name="Ezra D."/>
            <person name="Gonzalez J."/>
            <person name="Henrissat B."/>
            <person name="Kuo A."/>
            <person name="Liang C."/>
            <person name="Lipzen A."/>
            <person name="Lutzoni F."/>
            <person name="Magnuson J."/>
            <person name="Mondo S."/>
            <person name="Nolan M."/>
            <person name="Ohm R."/>
            <person name="Pangilinan J."/>
            <person name="Park H.-J."/>
            <person name="Ramirez L."/>
            <person name="Alfaro M."/>
            <person name="Sun H."/>
            <person name="Tritt A."/>
            <person name="Yoshinaga Y."/>
            <person name="Zwiers L.-H."/>
            <person name="Turgeon B."/>
            <person name="Goodwin S."/>
            <person name="Spatafora J."/>
            <person name="Crous P."/>
            <person name="Grigoriev I."/>
        </authorList>
    </citation>
    <scope>NUCLEOTIDE SEQUENCE</scope>
    <source>
        <strain evidence="7">CBS 119925</strain>
    </source>
</reference>
<dbReference type="PANTHER" id="PTHR16932:SF18">
    <property type="entry name" value="INTERFERON, ALPHA-INDUCIBLE PROTEIN 27-LIKE 2"/>
    <property type="match status" value="1"/>
</dbReference>
<evidence type="ECO:0000256" key="6">
    <source>
        <dbReference type="SAM" id="MobiDB-lite"/>
    </source>
</evidence>
<comment type="subcellular location">
    <subcellularLocation>
        <location evidence="1">Membrane</location>
        <topology evidence="1">Multi-pass membrane protein</topology>
    </subcellularLocation>
</comment>
<dbReference type="Proteomes" id="UP000799440">
    <property type="component" value="Unassembled WGS sequence"/>
</dbReference>
<comment type="similarity">
    <text evidence="2">Belongs to the IFI6/IFI27 family.</text>
</comment>
<keyword evidence="5" id="KW-0472">Membrane</keyword>